<keyword evidence="9" id="KW-0325">Glycoprotein</keyword>
<organism evidence="14">
    <name type="scientific">Salvia splendens</name>
    <name type="common">Scarlet sage</name>
    <dbReference type="NCBI Taxonomy" id="180675"/>
    <lineage>
        <taxon>Eukaryota</taxon>
        <taxon>Viridiplantae</taxon>
        <taxon>Streptophyta</taxon>
        <taxon>Embryophyta</taxon>
        <taxon>Tracheophyta</taxon>
        <taxon>Spermatophyta</taxon>
        <taxon>Magnoliopsida</taxon>
        <taxon>eudicotyledons</taxon>
        <taxon>Gunneridae</taxon>
        <taxon>Pentapetalae</taxon>
        <taxon>asterids</taxon>
        <taxon>lamiids</taxon>
        <taxon>Lamiales</taxon>
        <taxon>Lamiaceae</taxon>
        <taxon>Nepetoideae</taxon>
        <taxon>Mentheae</taxon>
        <taxon>Salviinae</taxon>
        <taxon>Salvia</taxon>
        <taxon>Salvia subgen. Calosphace</taxon>
        <taxon>core Calosphace</taxon>
    </lineage>
</organism>
<keyword evidence="4" id="KW-0808">Transferase</keyword>
<dbReference type="GO" id="GO:0005737">
    <property type="term" value="C:cytoplasm"/>
    <property type="evidence" value="ECO:0007669"/>
    <property type="project" value="TreeGrafter"/>
</dbReference>
<evidence type="ECO:0000256" key="7">
    <source>
        <dbReference type="ARBA" id="ARBA00022989"/>
    </source>
</evidence>
<dbReference type="GO" id="GO:0003723">
    <property type="term" value="F:RNA binding"/>
    <property type="evidence" value="ECO:0007669"/>
    <property type="project" value="InterPro"/>
</dbReference>
<reference evidence="14" key="2">
    <citation type="submission" date="2020-08" db="EMBL/GenBank/DDBJ databases">
        <title>Plant Genome Project.</title>
        <authorList>
            <person name="Zhang R.-G."/>
        </authorList>
    </citation>
    <scope>NUCLEOTIDE SEQUENCE</scope>
    <source>
        <strain evidence="14">Huo1</strain>
        <tissue evidence="14">Leaf</tissue>
    </source>
</reference>
<sequence>MSKPLHRGVLSGGGQFSGNSNDYWDDSQKKDKSEKEDLNRNQPNGADATHLSMKNPFRFVFTKSPHSLGDHGFVSDPFSPGVVRSSQKVILSLLKFSLAVIVILALTGSYWWSLSIASTSRGQVFHGYRRLQEQLVSDMFEIGEISLSSPRFRELEYCSQESENYVPCFNVSENLALGFSGGKEYDRHCVHGLKQNCLVLPPVKYRIPLRWPAGKDIIWFANVNITAQEVLSSGSLTKRMMMLDEDQISFRSVSSTFDVEDYSHQIAEIIGLRNESSFIQAGVRTILDIECGYGSLGARLSSYQLLTMCLANYEASGSQVQLTLERGLPAMIGSFTSKQLPYPSISFDMIHCARCRVDWDTKDGIYLLEVDRLLRPGGYFVWTDPIINSQRSLRNKANLKKWDTVRLAAENLCWDMLPQQDETVVWKKTSKKNCYSKRKSGSFSLCSKGHDIEAPYYRPLPSCIGGTQNRRWLPIEERRKWPSQAALTSAELGRYGYSAEEFAEDSVNWKSAVQDFWSLLSPLIFSDHPKRPGDEDPSPPYNMLRNVLDMNAHLGGFNAALLETKKSVWVMNVVPTSGRNSLPLIVDRGFTGLLHNWCEPFPSYPRTYDLVHAEGLLSLEFSEQPKCQMIDIFAEIDRLLRPEISDNASEMGCTSRGDREQQQREAPNLPEAIPQETSELIFWGKAGVDSTVQKLRDRVIFDRSYGAARRLCVEVESNCTCPGYRIRSMSDRDQLQKLCRRPPSIAAVMALLRFLSTTVFLSKPQHVLSSSAAFYSTSFLITKTPKKFRKKRKKKESPRTKSIQTQPNLIRHFENILHRDAHFRFLTKTKEFLSKQREQVLLLDDAGKLHQQLGFPRGRKVLKSILRHPLIFQTYRHSDGKMWFGFTDLMEDLLREEREIQAKSELHRVDVVRKLLMMSVNKRIPLSKIYHNRLLFGISEDFRDKIANYPNYFRVVVEDDGKRILELVNWDDSLAVSALEKEFMADEDKVKKAFRFPVKHGRKLELELEDERKLNLLNTLPLVSPYSDGSKLDLWTLEAEKYRVGIIHEFLSLTLEKRAYIHNVVEFKEEFNLTKHTYQMLLKQPQTFYLAGAQMNWCVFLKDGYGEDGELVDKDAQVAFNEKLYKHADMQESEMDCRIEQECGV</sequence>
<feature type="domain" description="PORR" evidence="13">
    <location>
        <begin position="811"/>
        <end position="1130"/>
    </location>
</feature>
<dbReference type="InterPro" id="IPR029063">
    <property type="entry name" value="SAM-dependent_MTases_sf"/>
</dbReference>
<dbReference type="Pfam" id="PF11955">
    <property type="entry name" value="PORR"/>
    <property type="match status" value="1"/>
</dbReference>
<evidence type="ECO:0000256" key="12">
    <source>
        <dbReference type="SAM" id="Phobius"/>
    </source>
</evidence>
<keyword evidence="5 12" id="KW-0812">Transmembrane</keyword>
<evidence type="ECO:0000256" key="9">
    <source>
        <dbReference type="ARBA" id="ARBA00023180"/>
    </source>
</evidence>
<evidence type="ECO:0000256" key="4">
    <source>
        <dbReference type="ARBA" id="ARBA00022679"/>
    </source>
</evidence>
<feature type="compositionally biased region" description="Basic and acidic residues" evidence="11">
    <location>
        <begin position="26"/>
        <end position="39"/>
    </location>
</feature>
<evidence type="ECO:0000256" key="5">
    <source>
        <dbReference type="ARBA" id="ARBA00022692"/>
    </source>
</evidence>
<evidence type="ECO:0000256" key="10">
    <source>
        <dbReference type="ARBA" id="ARBA00037847"/>
    </source>
</evidence>
<dbReference type="PANTHER" id="PTHR10108:SF899">
    <property type="entry name" value="PECTIN METHYLTRANSFERASE QUA2-RELATED"/>
    <property type="match status" value="1"/>
</dbReference>
<evidence type="ECO:0000256" key="11">
    <source>
        <dbReference type="SAM" id="MobiDB-lite"/>
    </source>
</evidence>
<dbReference type="GO" id="GO:0032259">
    <property type="term" value="P:methylation"/>
    <property type="evidence" value="ECO:0007669"/>
    <property type="project" value="UniProtKB-KW"/>
</dbReference>
<dbReference type="Pfam" id="PF03141">
    <property type="entry name" value="Methyltransf_29"/>
    <property type="match status" value="1"/>
</dbReference>
<comment type="subcellular location">
    <subcellularLocation>
        <location evidence="10">Endomembrane system</location>
        <topology evidence="10">Single-pass membrane protein</topology>
    </subcellularLocation>
    <subcellularLocation>
        <location evidence="1">Membrane</location>
        <topology evidence="1">Single-pass type II membrane protein</topology>
    </subcellularLocation>
</comment>
<comment type="caution">
    <text evidence="14">The sequence shown here is derived from an EMBL/GenBank/DDBJ whole genome shotgun (WGS) entry which is preliminary data.</text>
</comment>
<reference evidence="14" key="1">
    <citation type="submission" date="2018-01" db="EMBL/GenBank/DDBJ databases">
        <authorList>
            <person name="Mao J.F."/>
        </authorList>
    </citation>
    <scope>NUCLEOTIDE SEQUENCE</scope>
    <source>
        <strain evidence="14">Huo1</strain>
        <tissue evidence="14">Leaf</tissue>
    </source>
</reference>
<dbReference type="GO" id="GO:0012505">
    <property type="term" value="C:endomembrane system"/>
    <property type="evidence" value="ECO:0007669"/>
    <property type="project" value="UniProtKB-SubCell"/>
</dbReference>
<evidence type="ECO:0000259" key="13">
    <source>
        <dbReference type="Pfam" id="PF11955"/>
    </source>
</evidence>
<dbReference type="Proteomes" id="UP000298416">
    <property type="component" value="Unassembled WGS sequence"/>
</dbReference>
<name>A0A8X9AA97_SALSN</name>
<dbReference type="SUPFAM" id="SSF53335">
    <property type="entry name" value="S-adenosyl-L-methionine-dependent methyltransferases"/>
    <property type="match status" value="1"/>
</dbReference>
<keyword evidence="15" id="KW-1185">Reference proteome</keyword>
<gene>
    <name evidence="14" type="ORF">SASPL_106445</name>
</gene>
<dbReference type="InterPro" id="IPR004159">
    <property type="entry name" value="Put_SAM_MeTrfase"/>
</dbReference>
<dbReference type="PANTHER" id="PTHR10108">
    <property type="entry name" value="SAM-DEPENDENT METHYLTRANSFERASE"/>
    <property type="match status" value="1"/>
</dbReference>
<feature type="region of interest" description="Disordered" evidence="11">
    <location>
        <begin position="1"/>
        <end position="50"/>
    </location>
</feature>
<keyword evidence="8 12" id="KW-0472">Membrane</keyword>
<evidence type="ECO:0000313" key="14">
    <source>
        <dbReference type="EMBL" id="KAG6434802.1"/>
    </source>
</evidence>
<dbReference type="FunFam" id="3.40.50.150:FF:000119">
    <property type="entry name" value="probable pectin methyltransferase QUA2"/>
    <property type="match status" value="1"/>
</dbReference>
<evidence type="ECO:0000256" key="8">
    <source>
        <dbReference type="ARBA" id="ARBA00023136"/>
    </source>
</evidence>
<evidence type="ECO:0000256" key="1">
    <source>
        <dbReference type="ARBA" id="ARBA00004606"/>
    </source>
</evidence>
<dbReference type="AlphaFoldDB" id="A0A8X9AA97"/>
<proteinExistence type="inferred from homology"/>
<evidence type="ECO:0000256" key="6">
    <source>
        <dbReference type="ARBA" id="ARBA00022968"/>
    </source>
</evidence>
<keyword evidence="7 12" id="KW-1133">Transmembrane helix</keyword>
<feature type="transmembrane region" description="Helical" evidence="12">
    <location>
        <begin position="93"/>
        <end position="112"/>
    </location>
</feature>
<dbReference type="Gene3D" id="3.40.50.150">
    <property type="entry name" value="Vaccinia Virus protein VP39"/>
    <property type="match status" value="1"/>
</dbReference>
<evidence type="ECO:0000313" key="15">
    <source>
        <dbReference type="Proteomes" id="UP000298416"/>
    </source>
</evidence>
<dbReference type="GO" id="GO:0008168">
    <property type="term" value="F:methyltransferase activity"/>
    <property type="evidence" value="ECO:0007669"/>
    <property type="project" value="UniProtKB-KW"/>
</dbReference>
<accession>A0A8X9AA97</accession>
<feature type="region of interest" description="Disordered" evidence="11">
    <location>
        <begin position="648"/>
        <end position="670"/>
    </location>
</feature>
<evidence type="ECO:0000256" key="2">
    <source>
        <dbReference type="ARBA" id="ARBA00008361"/>
    </source>
</evidence>
<keyword evidence="3" id="KW-0489">Methyltransferase</keyword>
<keyword evidence="6" id="KW-0735">Signal-anchor</keyword>
<dbReference type="EMBL" id="PNBA02000002">
    <property type="protein sequence ID" value="KAG6434802.1"/>
    <property type="molecule type" value="Genomic_DNA"/>
</dbReference>
<dbReference type="InterPro" id="IPR021099">
    <property type="entry name" value="PORR_domain"/>
</dbReference>
<protein>
    <recommendedName>
        <fullName evidence="13">PORR domain-containing protein</fullName>
    </recommendedName>
</protein>
<evidence type="ECO:0000256" key="3">
    <source>
        <dbReference type="ARBA" id="ARBA00022603"/>
    </source>
</evidence>
<dbReference type="GO" id="GO:0016020">
    <property type="term" value="C:membrane"/>
    <property type="evidence" value="ECO:0007669"/>
    <property type="project" value="UniProtKB-SubCell"/>
</dbReference>
<comment type="similarity">
    <text evidence="2">Belongs to the methyltransferase superfamily.</text>
</comment>